<protein>
    <submittedName>
        <fullName evidence="2">Uncharacterized protein</fullName>
    </submittedName>
</protein>
<sequence length="99" mass="10838">MPTKRRSNRQQSESLSSSWLTNSTLGIFFGFLEISIVGLIYAVLTSQNPAFKQAGYAVILAGALEGAIIGQWQYKALSLKFPKISEKNWVLLSALASTL</sequence>
<evidence type="ECO:0000313" key="3">
    <source>
        <dbReference type="Proteomes" id="UP000034531"/>
    </source>
</evidence>
<feature type="transmembrane region" description="Helical" evidence="1">
    <location>
        <begin position="56"/>
        <end position="74"/>
    </location>
</feature>
<evidence type="ECO:0000313" key="2">
    <source>
        <dbReference type="EMBL" id="KKR48356.1"/>
    </source>
</evidence>
<feature type="transmembrane region" description="Helical" evidence="1">
    <location>
        <begin position="20"/>
        <end position="44"/>
    </location>
</feature>
<comment type="caution">
    <text evidence="2">The sequence shown here is derived from an EMBL/GenBank/DDBJ whole genome shotgun (WGS) entry which is preliminary data.</text>
</comment>
<gene>
    <name evidence="2" type="ORF">UT84_C0039G0001</name>
</gene>
<dbReference type="Proteomes" id="UP000034531">
    <property type="component" value="Unassembled WGS sequence"/>
</dbReference>
<dbReference type="AlphaFoldDB" id="A0A0G0REQ8"/>
<dbReference type="EMBL" id="LBYI01000039">
    <property type="protein sequence ID" value="KKR48356.1"/>
    <property type="molecule type" value="Genomic_DNA"/>
</dbReference>
<evidence type="ECO:0000256" key="1">
    <source>
        <dbReference type="SAM" id="Phobius"/>
    </source>
</evidence>
<keyword evidence="1" id="KW-1133">Transmembrane helix</keyword>
<name>A0A0G0REQ8_9BACT</name>
<feature type="non-terminal residue" evidence="2">
    <location>
        <position position="99"/>
    </location>
</feature>
<proteinExistence type="predicted"/>
<keyword evidence="1" id="KW-0812">Transmembrane</keyword>
<reference evidence="2 3" key="1">
    <citation type="journal article" date="2015" name="Nature">
        <title>rRNA introns, odd ribosomes, and small enigmatic genomes across a large radiation of phyla.</title>
        <authorList>
            <person name="Brown C.T."/>
            <person name="Hug L.A."/>
            <person name="Thomas B.C."/>
            <person name="Sharon I."/>
            <person name="Castelle C.J."/>
            <person name="Singh A."/>
            <person name="Wilkins M.J."/>
            <person name="Williams K.H."/>
            <person name="Banfield J.F."/>
        </authorList>
    </citation>
    <scope>NUCLEOTIDE SEQUENCE [LARGE SCALE GENOMIC DNA]</scope>
</reference>
<accession>A0A0G0REQ8</accession>
<keyword evidence="1" id="KW-0472">Membrane</keyword>
<organism evidence="2 3">
    <name type="scientific">Candidatus Curtissbacteria bacterium GW2011_GWA1_40_16</name>
    <dbReference type="NCBI Taxonomy" id="1618405"/>
    <lineage>
        <taxon>Bacteria</taxon>
        <taxon>Candidatus Curtissiibacteriota</taxon>
    </lineage>
</organism>